<dbReference type="OrthoDB" id="543373at2759"/>
<organism evidence="1 2">
    <name type="scientific">Ephemerocybe angulata</name>
    <dbReference type="NCBI Taxonomy" id="980116"/>
    <lineage>
        <taxon>Eukaryota</taxon>
        <taxon>Fungi</taxon>
        <taxon>Dikarya</taxon>
        <taxon>Basidiomycota</taxon>
        <taxon>Agaricomycotina</taxon>
        <taxon>Agaricomycetes</taxon>
        <taxon>Agaricomycetidae</taxon>
        <taxon>Agaricales</taxon>
        <taxon>Agaricineae</taxon>
        <taxon>Psathyrellaceae</taxon>
        <taxon>Ephemerocybe</taxon>
    </lineage>
</organism>
<comment type="caution">
    <text evidence="1">The sequence shown here is derived from an EMBL/GenBank/DDBJ whole genome shotgun (WGS) entry which is preliminary data.</text>
</comment>
<evidence type="ECO:0000313" key="2">
    <source>
        <dbReference type="Proteomes" id="UP000521943"/>
    </source>
</evidence>
<name>A0A8H6LVJ7_9AGAR</name>
<gene>
    <name evidence="1" type="ORF">DFP72DRAFT_1082028</name>
</gene>
<dbReference type="EMBL" id="JACGCI010000186">
    <property type="protein sequence ID" value="KAF6742367.1"/>
    <property type="molecule type" value="Genomic_DNA"/>
</dbReference>
<dbReference type="Proteomes" id="UP000521943">
    <property type="component" value="Unassembled WGS sequence"/>
</dbReference>
<sequence>MTAGAYDLFTAKPLKPNCIWGQRLGDNEIRAKYVLRFPCDFTNRDIEVHHTALLASVAHLTAAETAQLAQSLLLMYLSQSLSYPAHTWDPAKSNHVHLTEFLSAPTPLCSTNPSLFPSHLPALLIFVPQLILPAVDCGPMPTVGRPFPASVGIERGGCIGVRVLLAQLLKLLNPEGEHAGVKRYSQEQAITTLAIIIALSLNSEDRWVIEPRLRRSERLMGGFGTKDRRE</sequence>
<reference evidence="1 2" key="1">
    <citation type="submission" date="2020-07" db="EMBL/GenBank/DDBJ databases">
        <title>Comparative genomics of pyrophilous fungi reveals a link between fire events and developmental genes.</title>
        <authorList>
            <consortium name="DOE Joint Genome Institute"/>
            <person name="Steindorff A.S."/>
            <person name="Carver A."/>
            <person name="Calhoun S."/>
            <person name="Stillman K."/>
            <person name="Liu H."/>
            <person name="Lipzen A."/>
            <person name="Pangilinan J."/>
            <person name="Labutti K."/>
            <person name="Bruns T.D."/>
            <person name="Grigoriev I.V."/>
        </authorList>
    </citation>
    <scope>NUCLEOTIDE SEQUENCE [LARGE SCALE GENOMIC DNA]</scope>
    <source>
        <strain evidence="1 2">CBS 144469</strain>
    </source>
</reference>
<evidence type="ECO:0000313" key="1">
    <source>
        <dbReference type="EMBL" id="KAF6742367.1"/>
    </source>
</evidence>
<protein>
    <submittedName>
        <fullName evidence="1">Uncharacterized protein</fullName>
    </submittedName>
</protein>
<dbReference type="AlphaFoldDB" id="A0A8H6LVJ7"/>
<accession>A0A8H6LVJ7</accession>
<keyword evidence="2" id="KW-1185">Reference proteome</keyword>
<proteinExistence type="predicted"/>